<gene>
    <name evidence="3" type="primary">SPBC216.03</name>
    <name evidence="3" type="ORF">CTA1_11713</name>
</gene>
<accession>A0A4U6XCB2</accession>
<evidence type="ECO:0000259" key="2">
    <source>
        <dbReference type="Pfam" id="PF13460"/>
    </source>
</evidence>
<dbReference type="PANTHER" id="PTHR15020:SF50">
    <property type="entry name" value="UPF0659 PROTEIN YMR090W"/>
    <property type="match status" value="1"/>
</dbReference>
<proteinExistence type="inferred from homology"/>
<evidence type="ECO:0000313" key="4">
    <source>
        <dbReference type="Proteomes" id="UP000310108"/>
    </source>
</evidence>
<name>A0A4U6XCB2_9PEZI</name>
<sequence length="263" mass="28543">MGDASILHMPTALIFGGNGKTARELTKILRDAETPHTIFSVIRNPDQIPDLQAIGAKPIVQDIATASEADFINIIQGTRPDVVVWAASGKDLKSAEAVDRDGAIRLMDALSKAEHVPARRYVVISALDIRDRENRPVPDWYTDADEKLSDRMWGIIGPILRAKLAADTELRVGNAARRLDYTIVRPGGLSEGPGTGKIRAGKVGTIGMIPREDVAGVIYAAIQNKKTYGLAFDILGPKDGSLTIQEAVSQVARDHEDTFEGYY</sequence>
<protein>
    <submittedName>
        <fullName evidence="3">UPF0659 protein</fullName>
    </submittedName>
</protein>
<feature type="domain" description="NAD(P)-binding" evidence="2">
    <location>
        <begin position="16"/>
        <end position="224"/>
    </location>
</feature>
<dbReference type="InterPro" id="IPR036291">
    <property type="entry name" value="NAD(P)-bd_dom_sf"/>
</dbReference>
<evidence type="ECO:0000256" key="1">
    <source>
        <dbReference type="ARBA" id="ARBA00038376"/>
    </source>
</evidence>
<dbReference type="EMBL" id="PJEX01000214">
    <property type="protein sequence ID" value="TKW52943.1"/>
    <property type="molecule type" value="Genomic_DNA"/>
</dbReference>
<dbReference type="STRING" id="1306861.A0A4U6XCB2"/>
<dbReference type="Pfam" id="PF13460">
    <property type="entry name" value="NAD_binding_10"/>
    <property type="match status" value="1"/>
</dbReference>
<evidence type="ECO:0000313" key="3">
    <source>
        <dbReference type="EMBL" id="TKW52943.1"/>
    </source>
</evidence>
<comment type="similarity">
    <text evidence="1">Belongs to the avfA family.</text>
</comment>
<dbReference type="Gene3D" id="3.40.50.720">
    <property type="entry name" value="NAD(P)-binding Rossmann-like Domain"/>
    <property type="match status" value="1"/>
</dbReference>
<dbReference type="AlphaFoldDB" id="A0A4U6XCB2"/>
<dbReference type="SUPFAM" id="SSF51735">
    <property type="entry name" value="NAD(P)-binding Rossmann-fold domains"/>
    <property type="match status" value="1"/>
</dbReference>
<dbReference type="PANTHER" id="PTHR15020">
    <property type="entry name" value="FLAVIN REDUCTASE-RELATED"/>
    <property type="match status" value="1"/>
</dbReference>
<reference evidence="3 4" key="1">
    <citation type="journal article" date="2019" name="PLoS ONE">
        <title>Comparative genome analysis indicates high evolutionary potential of pathogenicity genes in Colletotrichum tanaceti.</title>
        <authorList>
            <person name="Lelwala R.V."/>
            <person name="Korhonen P.K."/>
            <person name="Young N.D."/>
            <person name="Scott J.B."/>
            <person name="Ades P.A."/>
            <person name="Gasser R.B."/>
            <person name="Taylor P.W.J."/>
        </authorList>
    </citation>
    <scope>NUCLEOTIDE SEQUENCE [LARGE SCALE GENOMIC DNA]</scope>
    <source>
        <strain evidence="3">BRIP57314</strain>
    </source>
</reference>
<keyword evidence="4" id="KW-1185">Reference proteome</keyword>
<dbReference type="Proteomes" id="UP000310108">
    <property type="component" value="Unassembled WGS sequence"/>
</dbReference>
<dbReference type="InterPro" id="IPR016040">
    <property type="entry name" value="NAD(P)-bd_dom"/>
</dbReference>
<comment type="caution">
    <text evidence="3">The sequence shown here is derived from an EMBL/GenBank/DDBJ whole genome shotgun (WGS) entry which is preliminary data.</text>
</comment>
<organism evidence="3 4">
    <name type="scientific">Colletotrichum tanaceti</name>
    <dbReference type="NCBI Taxonomy" id="1306861"/>
    <lineage>
        <taxon>Eukaryota</taxon>
        <taxon>Fungi</taxon>
        <taxon>Dikarya</taxon>
        <taxon>Ascomycota</taxon>
        <taxon>Pezizomycotina</taxon>
        <taxon>Sordariomycetes</taxon>
        <taxon>Hypocreomycetidae</taxon>
        <taxon>Glomerellales</taxon>
        <taxon>Glomerellaceae</taxon>
        <taxon>Colletotrichum</taxon>
        <taxon>Colletotrichum destructivum species complex</taxon>
    </lineage>
</organism>